<evidence type="ECO:0008006" key="4">
    <source>
        <dbReference type="Google" id="ProtNLM"/>
    </source>
</evidence>
<comment type="caution">
    <text evidence="2">The sequence shown here is derived from an EMBL/GenBank/DDBJ whole genome shotgun (WGS) entry which is preliminary data.</text>
</comment>
<keyword evidence="3" id="KW-1185">Reference proteome</keyword>
<protein>
    <recommendedName>
        <fullName evidence="4">Iron uptake protein</fullName>
    </recommendedName>
</protein>
<evidence type="ECO:0000313" key="3">
    <source>
        <dbReference type="Proteomes" id="UP000076400"/>
    </source>
</evidence>
<feature type="transmembrane region" description="Helical" evidence="1">
    <location>
        <begin position="53"/>
        <end position="73"/>
    </location>
</feature>
<feature type="transmembrane region" description="Helical" evidence="1">
    <location>
        <begin position="21"/>
        <end position="47"/>
    </location>
</feature>
<keyword evidence="1" id="KW-0812">Transmembrane</keyword>
<dbReference type="RefSeq" id="WP_067556443.1">
    <property type="nucleotide sequence ID" value="NZ_LPXN01000111.1"/>
</dbReference>
<keyword evidence="1" id="KW-1133">Transmembrane helix</keyword>
<reference evidence="2 3" key="1">
    <citation type="submission" date="2015-12" db="EMBL/GenBank/DDBJ databases">
        <title>Genome sequence of Oceanibaculum pacificum MCCC 1A02656.</title>
        <authorList>
            <person name="Lu L."/>
            <person name="Lai Q."/>
            <person name="Shao Z."/>
            <person name="Qian P."/>
        </authorList>
    </citation>
    <scope>NUCLEOTIDE SEQUENCE [LARGE SCALE GENOMIC DNA]</scope>
    <source>
        <strain evidence="2 3">MCCC 1A02656</strain>
    </source>
</reference>
<sequence>MADIASSPPRWQPAALLVLRLLAVIVGGYYLTAALVSLGAAGMAGIGLPGSEAVVLAAMLGFLVYLGLLIWGFAERRMRLLCLVFLGGPLLAQGLLYLQAGG</sequence>
<dbReference type="EMBL" id="LPXN01000111">
    <property type="protein sequence ID" value="KZD07846.1"/>
    <property type="molecule type" value="Genomic_DNA"/>
</dbReference>
<dbReference type="OrthoDB" id="7211205at2"/>
<keyword evidence="1" id="KW-0472">Membrane</keyword>
<name>A0A154W2X5_9PROT</name>
<proteinExistence type="predicted"/>
<gene>
    <name evidence="2" type="ORF">AUP43_09495</name>
</gene>
<dbReference type="Proteomes" id="UP000076400">
    <property type="component" value="Unassembled WGS sequence"/>
</dbReference>
<dbReference type="STRING" id="580166.AUP43_09495"/>
<evidence type="ECO:0000313" key="2">
    <source>
        <dbReference type="EMBL" id="KZD07846.1"/>
    </source>
</evidence>
<dbReference type="AlphaFoldDB" id="A0A154W2X5"/>
<organism evidence="2 3">
    <name type="scientific">Oceanibaculum pacificum</name>
    <dbReference type="NCBI Taxonomy" id="580166"/>
    <lineage>
        <taxon>Bacteria</taxon>
        <taxon>Pseudomonadati</taxon>
        <taxon>Pseudomonadota</taxon>
        <taxon>Alphaproteobacteria</taxon>
        <taxon>Rhodospirillales</taxon>
        <taxon>Oceanibaculaceae</taxon>
        <taxon>Oceanibaculum</taxon>
    </lineage>
</organism>
<feature type="transmembrane region" description="Helical" evidence="1">
    <location>
        <begin position="80"/>
        <end position="100"/>
    </location>
</feature>
<evidence type="ECO:0000256" key="1">
    <source>
        <dbReference type="SAM" id="Phobius"/>
    </source>
</evidence>
<accession>A0A154W2X5</accession>